<dbReference type="EMBL" id="JADCNM010000079">
    <property type="protein sequence ID" value="KAG0451119.1"/>
    <property type="molecule type" value="Genomic_DNA"/>
</dbReference>
<organism evidence="3 4">
    <name type="scientific">Vanilla planifolia</name>
    <name type="common">Vanilla</name>
    <dbReference type="NCBI Taxonomy" id="51239"/>
    <lineage>
        <taxon>Eukaryota</taxon>
        <taxon>Viridiplantae</taxon>
        <taxon>Streptophyta</taxon>
        <taxon>Embryophyta</taxon>
        <taxon>Tracheophyta</taxon>
        <taxon>Spermatophyta</taxon>
        <taxon>Magnoliopsida</taxon>
        <taxon>Liliopsida</taxon>
        <taxon>Asparagales</taxon>
        <taxon>Orchidaceae</taxon>
        <taxon>Vanilloideae</taxon>
        <taxon>Vanilleae</taxon>
        <taxon>Vanilla</taxon>
    </lineage>
</organism>
<dbReference type="InterPro" id="IPR056697">
    <property type="entry name" value="DUF7795"/>
</dbReference>
<dbReference type="PANTHER" id="PTHR35305">
    <property type="entry name" value="FAD-BINDING PROTEIN"/>
    <property type="match status" value="1"/>
</dbReference>
<dbReference type="OrthoDB" id="744228at2759"/>
<name>A0A835UBJ1_VANPL</name>
<keyword evidence="4" id="KW-1185">Reference proteome</keyword>
<sequence>MDQQHLPSELSESAATIFKSFMSRTAKLEELAVLGMQHLGGYFQVVETFRRAPLSNVYEVIDNIIKANPTDKLQEYVDSGFWNHDFNFRNIGRLCTCKEGLEDHLSKAKALLGELEILKDDAICTTHHIHDYYSDLGPKCPEDSVDHQMSSTQEVVQDSILLDSSVSRATLMAIILGMLKLDFTMQEKIIRSLNLKTSSSELESYCLLWELRPYVDDNVLLLAWKHISV</sequence>
<dbReference type="PANTHER" id="PTHR35305:SF2">
    <property type="entry name" value="FAD-BINDING PROTEIN"/>
    <property type="match status" value="1"/>
</dbReference>
<evidence type="ECO:0000313" key="3">
    <source>
        <dbReference type="EMBL" id="KAG0455542.1"/>
    </source>
</evidence>
<proteinExistence type="predicted"/>
<protein>
    <recommendedName>
        <fullName evidence="1">DUF7795 domain-containing protein</fullName>
    </recommendedName>
</protein>
<dbReference type="Proteomes" id="UP000639772">
    <property type="component" value="Unassembled WGS sequence"/>
</dbReference>
<evidence type="ECO:0000259" key="1">
    <source>
        <dbReference type="Pfam" id="PF25071"/>
    </source>
</evidence>
<evidence type="ECO:0000313" key="5">
    <source>
        <dbReference type="Proteomes" id="UP000639772"/>
    </source>
</evidence>
<accession>A0A835UBJ1</accession>
<dbReference type="Proteomes" id="UP000636800">
    <property type="component" value="Chromosome 13"/>
</dbReference>
<comment type="caution">
    <text evidence="3">The sequence shown here is derived from an EMBL/GenBank/DDBJ whole genome shotgun (WGS) entry which is preliminary data.</text>
</comment>
<dbReference type="AlphaFoldDB" id="A0A835UBJ1"/>
<evidence type="ECO:0000313" key="4">
    <source>
        <dbReference type="Proteomes" id="UP000636800"/>
    </source>
</evidence>
<evidence type="ECO:0000313" key="2">
    <source>
        <dbReference type="EMBL" id="KAG0451119.1"/>
    </source>
</evidence>
<dbReference type="EMBL" id="JADCNL010000013">
    <property type="protein sequence ID" value="KAG0455542.1"/>
    <property type="molecule type" value="Genomic_DNA"/>
</dbReference>
<dbReference type="Pfam" id="PF25071">
    <property type="entry name" value="DUF7795"/>
    <property type="match status" value="1"/>
</dbReference>
<feature type="domain" description="DUF7795" evidence="1">
    <location>
        <begin position="9"/>
        <end position="128"/>
    </location>
</feature>
<reference evidence="4 5" key="1">
    <citation type="journal article" date="2020" name="Nat. Food">
        <title>A phased Vanilla planifolia genome enables genetic improvement of flavour and production.</title>
        <authorList>
            <person name="Hasing T."/>
            <person name="Tang H."/>
            <person name="Brym M."/>
            <person name="Khazi F."/>
            <person name="Huang T."/>
            <person name="Chambers A.H."/>
        </authorList>
    </citation>
    <scope>NUCLEOTIDE SEQUENCE [LARGE SCALE GENOMIC DNA]</scope>
    <source>
        <tissue evidence="3">Leaf</tissue>
    </source>
</reference>
<gene>
    <name evidence="3" type="ORF">HPP92_024834</name>
    <name evidence="2" type="ORF">HPP92_026392</name>
</gene>